<dbReference type="AlphaFoldDB" id="K1XZE5"/>
<evidence type="ECO:0000256" key="1">
    <source>
        <dbReference type="SAM" id="Phobius"/>
    </source>
</evidence>
<keyword evidence="1" id="KW-0472">Membrane</keyword>
<proteinExistence type="predicted"/>
<keyword evidence="1" id="KW-0812">Transmembrane</keyword>
<gene>
    <name evidence="2" type="ORF">ACD_78C00015G0002</name>
</gene>
<reference evidence="2" key="1">
    <citation type="journal article" date="2012" name="Science">
        <title>Fermentation, hydrogen, and sulfur metabolism in multiple uncultivated bacterial phyla.</title>
        <authorList>
            <person name="Wrighton K.C."/>
            <person name="Thomas B.C."/>
            <person name="Sharon I."/>
            <person name="Miller C.S."/>
            <person name="Castelle C.J."/>
            <person name="VerBerkmoes N.C."/>
            <person name="Wilkins M.J."/>
            <person name="Hettich R.L."/>
            <person name="Lipton M.S."/>
            <person name="Williams K.H."/>
            <person name="Long P.E."/>
            <person name="Banfield J.F."/>
        </authorList>
    </citation>
    <scope>NUCLEOTIDE SEQUENCE [LARGE SCALE GENOMIC DNA]</scope>
</reference>
<feature type="transmembrane region" description="Helical" evidence="1">
    <location>
        <begin position="6"/>
        <end position="28"/>
    </location>
</feature>
<dbReference type="EMBL" id="AMFJ01034015">
    <property type="protein sequence ID" value="EKD30532.1"/>
    <property type="molecule type" value="Genomic_DNA"/>
</dbReference>
<evidence type="ECO:0000313" key="2">
    <source>
        <dbReference type="EMBL" id="EKD30532.1"/>
    </source>
</evidence>
<feature type="non-terminal residue" evidence="2">
    <location>
        <position position="1"/>
    </location>
</feature>
<sequence>PATWLQRLAMGINAIYGMVVFGMLFNVISTKLSMNN</sequence>
<keyword evidence="1" id="KW-1133">Transmembrane helix</keyword>
<name>K1XZE5_9BACT</name>
<protein>
    <submittedName>
        <fullName evidence="2">Uncharacterized protein</fullName>
    </submittedName>
</protein>
<organism evidence="2">
    <name type="scientific">uncultured bacterium</name>
    <name type="common">gcode 4</name>
    <dbReference type="NCBI Taxonomy" id="1234023"/>
    <lineage>
        <taxon>Bacteria</taxon>
        <taxon>environmental samples</taxon>
    </lineage>
</organism>
<comment type="caution">
    <text evidence="2">The sequence shown here is derived from an EMBL/GenBank/DDBJ whole genome shotgun (WGS) entry which is preliminary data.</text>
</comment>
<accession>K1XZE5</accession>